<gene>
    <name evidence="2" type="ORF">CH063_15510</name>
</gene>
<keyword evidence="1" id="KW-1133">Transmembrane helix</keyword>
<dbReference type="EMBL" id="CACQ02009187">
    <property type="protein sequence ID" value="CCF46920.1"/>
    <property type="molecule type" value="Genomic_DNA"/>
</dbReference>
<proteinExistence type="predicted"/>
<dbReference type="Proteomes" id="UP000007174">
    <property type="component" value="Unassembled WGS sequence"/>
</dbReference>
<feature type="non-terminal residue" evidence="2">
    <location>
        <position position="1"/>
    </location>
</feature>
<feature type="non-terminal residue" evidence="2">
    <location>
        <position position="85"/>
    </location>
</feature>
<protein>
    <submittedName>
        <fullName evidence="2">Uncharacterized protein</fullName>
    </submittedName>
</protein>
<evidence type="ECO:0000256" key="1">
    <source>
        <dbReference type="SAM" id="Phobius"/>
    </source>
</evidence>
<sequence>VQVQQETDAATTVARTAALVFARTVVVSSMRAWAMRPLAVVVVVVVPGVLEVVVLAALDRRATTAGGREVVVVQIQAQVRIQAQA</sequence>
<keyword evidence="1" id="KW-0472">Membrane</keyword>
<keyword evidence="1" id="KW-0812">Transmembrane</keyword>
<dbReference type="HOGENOM" id="CLU_2518591_0_0_1"/>
<name>H1W357_COLHI</name>
<accession>H1W357</accession>
<evidence type="ECO:0000313" key="2">
    <source>
        <dbReference type="EMBL" id="CCF46920.1"/>
    </source>
</evidence>
<reference evidence="3" key="1">
    <citation type="journal article" date="2012" name="Nat. Genet.">
        <title>Lifestyle transitions in plant pathogenic Colletotrichum fungi deciphered by genome and transcriptome analyses.</title>
        <authorList>
            <person name="O'Connell R.J."/>
            <person name="Thon M.R."/>
            <person name="Hacquard S."/>
            <person name="Amyotte S.G."/>
            <person name="Kleemann J."/>
            <person name="Torres M.F."/>
            <person name="Damm U."/>
            <person name="Buiate E.A."/>
            <person name="Epstein L."/>
            <person name="Alkan N."/>
            <person name="Altmueller J."/>
            <person name="Alvarado-Balderrama L."/>
            <person name="Bauser C.A."/>
            <person name="Becker C."/>
            <person name="Birren B.W."/>
            <person name="Chen Z."/>
            <person name="Choi J."/>
            <person name="Crouch J.A."/>
            <person name="Duvick J.P."/>
            <person name="Farman M.A."/>
            <person name="Gan P."/>
            <person name="Heiman D."/>
            <person name="Henrissat B."/>
            <person name="Howard R.J."/>
            <person name="Kabbage M."/>
            <person name="Koch C."/>
            <person name="Kracher B."/>
            <person name="Kubo Y."/>
            <person name="Law A.D."/>
            <person name="Lebrun M.-H."/>
            <person name="Lee Y.-H."/>
            <person name="Miyara I."/>
            <person name="Moore N."/>
            <person name="Neumann U."/>
            <person name="Nordstroem K."/>
            <person name="Panaccione D.G."/>
            <person name="Panstruga R."/>
            <person name="Place M."/>
            <person name="Proctor R.H."/>
            <person name="Prusky D."/>
            <person name="Rech G."/>
            <person name="Reinhardt R."/>
            <person name="Rollins J.A."/>
            <person name="Rounsley S."/>
            <person name="Schardl C.L."/>
            <person name="Schwartz D.C."/>
            <person name="Shenoy N."/>
            <person name="Shirasu K."/>
            <person name="Sikhakolli U.R."/>
            <person name="Stueber K."/>
            <person name="Sukno S.A."/>
            <person name="Sweigard J.A."/>
            <person name="Takano Y."/>
            <person name="Takahara H."/>
            <person name="Trail F."/>
            <person name="van der Does H.C."/>
            <person name="Voll L.M."/>
            <person name="Will I."/>
            <person name="Young S."/>
            <person name="Zeng Q."/>
            <person name="Zhang J."/>
            <person name="Zhou S."/>
            <person name="Dickman M.B."/>
            <person name="Schulze-Lefert P."/>
            <person name="Ver Loren van Themaat E."/>
            <person name="Ma L.-J."/>
            <person name="Vaillancourt L.J."/>
        </authorList>
    </citation>
    <scope>NUCLEOTIDE SEQUENCE [LARGE SCALE GENOMIC DNA]</scope>
    <source>
        <strain evidence="3">IMI 349063</strain>
    </source>
</reference>
<evidence type="ECO:0000313" key="3">
    <source>
        <dbReference type="Proteomes" id="UP000007174"/>
    </source>
</evidence>
<organism evidence="2 3">
    <name type="scientific">Colletotrichum higginsianum (strain IMI 349063)</name>
    <name type="common">Crucifer anthracnose fungus</name>
    <dbReference type="NCBI Taxonomy" id="759273"/>
    <lineage>
        <taxon>Eukaryota</taxon>
        <taxon>Fungi</taxon>
        <taxon>Dikarya</taxon>
        <taxon>Ascomycota</taxon>
        <taxon>Pezizomycotina</taxon>
        <taxon>Sordariomycetes</taxon>
        <taxon>Hypocreomycetidae</taxon>
        <taxon>Glomerellales</taxon>
        <taxon>Glomerellaceae</taxon>
        <taxon>Colletotrichum</taxon>
        <taxon>Colletotrichum destructivum species complex</taxon>
    </lineage>
</organism>
<feature type="transmembrane region" description="Helical" evidence="1">
    <location>
        <begin position="38"/>
        <end position="58"/>
    </location>
</feature>
<dbReference type="AlphaFoldDB" id="H1W357"/>